<evidence type="ECO:0000256" key="1">
    <source>
        <dbReference type="ARBA" id="ARBA00004127"/>
    </source>
</evidence>
<comment type="catalytic activity">
    <reaction evidence="13">
        <text>a 1,2-diacyl-sn-glycero-3-phosphoethanolamine(out) + ATP + H2O = a 1,2-diacyl-sn-glycero-3-phosphoethanolamine(in) + ADP + phosphate + H(+)</text>
        <dbReference type="Rhea" id="RHEA:66132"/>
        <dbReference type="ChEBI" id="CHEBI:15377"/>
        <dbReference type="ChEBI" id="CHEBI:15378"/>
        <dbReference type="ChEBI" id="CHEBI:30616"/>
        <dbReference type="ChEBI" id="CHEBI:43474"/>
        <dbReference type="ChEBI" id="CHEBI:64612"/>
        <dbReference type="ChEBI" id="CHEBI:456216"/>
    </reaction>
    <physiologicalReaction direction="left-to-right" evidence="13">
        <dbReference type="Rhea" id="RHEA:66133"/>
    </physiologicalReaction>
</comment>
<evidence type="ECO:0000256" key="15">
    <source>
        <dbReference type="PIRSR" id="PIRSR606539-2"/>
    </source>
</evidence>
<protein>
    <recommendedName>
        <fullName evidence="17">Phospholipid-transporting ATPase</fullName>
        <ecNumber evidence="17">7.6.2.1</ecNumber>
    </recommendedName>
</protein>
<feature type="binding site" evidence="16">
    <location>
        <position position="968"/>
    </location>
    <ligand>
        <name>Mg(2+)</name>
        <dbReference type="ChEBI" id="CHEBI:18420"/>
    </ligand>
</feature>
<keyword evidence="11 17" id="KW-0472">Membrane</keyword>
<dbReference type="InterPro" id="IPR018303">
    <property type="entry name" value="ATPase_P-typ_P_site"/>
</dbReference>
<dbReference type="PANTHER" id="PTHR24092:SF180">
    <property type="entry name" value="PHOSPHOLIPID-TRANSPORTING ATPASE DNF1-RELATED"/>
    <property type="match status" value="1"/>
</dbReference>
<sequence>MDDTPEEKREATNALEALKRVERPTVAQRINDGLAKVPGLNSLLDLKVKQLNRERRNLYHNLEIPAEELDSKTGFPKATYASNKIRTTKYTPLKFLPKNIFFQFQIPANIFFLSIAVLSSWKVFGVDNPGLSAVPIIAIVAITAIRDGIEDYRRYLLDGELNNGVTSILHGVDNPNVIAENVSLWRRFKKVSSRNLSRFGRSVTFRKQKNLNAIENATLHSETTAPALRPSTTTNRFSLSTFRHSLDASRTLEQPQGKVKFRRDYWKDVRVGQFIKVFANEAVPADIVVISSSDEDGECFIETRNLDGETNLKPRSAVKCTSHLKRGKQIRDARFWMEIENANSNLSSFGWAIHVDGREEPLSAANLIPRGSTLRNTKHVIGYVVYTGVESKIMLNAGETPTKRSRLTRQLSFYTLVSFIILFILSFAAGLTNGLKFRSHHNSATFFEFGLNAGNPPVNGFVTFWASMIVLQNLIPISLFISVEIVRTIQAYFIFSDMLMYDEALDYPCTPKTWSISDDLGQIEFIFSDKTGTLTQNSMVFRKCIINDKSYGIAWTEAMAGDYKRKNGDAAAEDKGHLMDRLIGEKRQKMADMLVKNYDNPYYDVDDPNDELAFVSPEFAEDIMGAAGPTQQQAIDMYLRALALCNTAVTEFEDGKLIHQAQSPDEACLVKFCRQVGCMLTEAKKGLMSVNIRGVEETYEVLQMIFFSSQRKRMSILVKNPEGRCFVFTKGADGVVARGLSSPPSSTTTGAINDFADEGLRTMMVAYREVTVKYAEDWVQRYAVAQASTNRDVEMERLANELESGLTLLGGTAIEDLLQVGVPDTIQMLLQAGIKLWVLTGDKIGTAISIAFSSNLLQTNMKLMILERAEQLQEYLQEFDLELTPDTLKAAIADHSPAPPDHALVVDGAALDEIVTSIEYCQQFALLGKKCRSVLCCRVSPAQKAAVVNIVKNVLDVTTMAVGDGANDISMIQEADVGVGIVGVEGRQAAMSSDYAIGQFRFLQRLVLVHGRWSYMRTADMSINLLYKNYVFSLVLFWYQIWTNMDQSYLFDYTYITLFNSVFTSLPVVCMGCFDQDVPDYVCLAEPHLYAKGILRQAFTKTKNFIFALDGTYQSIICYFFAYALFHSGSFASMSGRQVNYKEAVGAYAATTTILACNAFVMMNQYRWDWLSIIVNVISSAAVFAWTGIYTVFTASNVFYKTAPHVYGTLTFWAVLLVGLVACLIPRFLYMAVKHVFHPDDVDIVRERLAQGGYEDIKHKYRDTIPTKNSEDESRMLSRQPSVISDPSAISERL</sequence>
<feature type="domain" description="P-type ATPase N-terminal" evidence="19">
    <location>
        <begin position="77"/>
        <end position="123"/>
    </location>
</feature>
<dbReference type="STRING" id="45607.A0A2T0FDR3"/>
<dbReference type="GeneID" id="36514515"/>
<dbReference type="InterPro" id="IPR006539">
    <property type="entry name" value="P-type_ATPase_IV"/>
</dbReference>
<dbReference type="SUPFAM" id="SSF81653">
    <property type="entry name" value="Calcium ATPase, transduction domain A"/>
    <property type="match status" value="1"/>
</dbReference>
<dbReference type="GO" id="GO:0140346">
    <property type="term" value="F:phosphatidylserine flippase activity"/>
    <property type="evidence" value="ECO:0007669"/>
    <property type="project" value="UniProtKB-ARBA"/>
</dbReference>
<evidence type="ECO:0000256" key="10">
    <source>
        <dbReference type="ARBA" id="ARBA00022989"/>
    </source>
</evidence>
<dbReference type="GO" id="GO:0016887">
    <property type="term" value="F:ATP hydrolysis activity"/>
    <property type="evidence" value="ECO:0007669"/>
    <property type="project" value="InterPro"/>
</dbReference>
<evidence type="ECO:0000259" key="19">
    <source>
        <dbReference type="Pfam" id="PF16209"/>
    </source>
</evidence>
<evidence type="ECO:0000256" key="11">
    <source>
        <dbReference type="ARBA" id="ARBA00023136"/>
    </source>
</evidence>
<dbReference type="SFLD" id="SFLDG00002">
    <property type="entry name" value="C1.7:_P-type_atpase_like"/>
    <property type="match status" value="1"/>
</dbReference>
<dbReference type="RefSeq" id="XP_024663092.1">
    <property type="nucleotide sequence ID" value="XM_024807324.1"/>
</dbReference>
<dbReference type="InterPro" id="IPR023214">
    <property type="entry name" value="HAD_sf"/>
</dbReference>
<feature type="transmembrane region" description="Helical" evidence="17">
    <location>
        <begin position="1105"/>
        <end position="1125"/>
    </location>
</feature>
<organism evidence="21 22">
    <name type="scientific">Wickerhamiella sorbophila</name>
    <dbReference type="NCBI Taxonomy" id="45607"/>
    <lineage>
        <taxon>Eukaryota</taxon>
        <taxon>Fungi</taxon>
        <taxon>Dikarya</taxon>
        <taxon>Ascomycota</taxon>
        <taxon>Saccharomycotina</taxon>
        <taxon>Dipodascomycetes</taxon>
        <taxon>Dipodascales</taxon>
        <taxon>Trichomonascaceae</taxon>
        <taxon>Wickerhamiella</taxon>
    </lineage>
</organism>
<evidence type="ECO:0000256" key="6">
    <source>
        <dbReference type="ARBA" id="ARBA00022741"/>
    </source>
</evidence>
<keyword evidence="10 17" id="KW-1133">Transmembrane helix</keyword>
<feature type="binding site" evidence="15">
    <location>
        <position position="968"/>
    </location>
    <ligand>
        <name>ATP</name>
        <dbReference type="ChEBI" id="CHEBI:30616"/>
    </ligand>
</feature>
<dbReference type="InterPro" id="IPR032631">
    <property type="entry name" value="P-type_ATPase_N"/>
</dbReference>
<dbReference type="InterPro" id="IPR044492">
    <property type="entry name" value="P_typ_ATPase_HD_dom"/>
</dbReference>
<dbReference type="EMBL" id="NDIQ01000001">
    <property type="protein sequence ID" value="PRT53146.1"/>
    <property type="molecule type" value="Genomic_DNA"/>
</dbReference>
<keyword evidence="4 17" id="KW-0812">Transmembrane</keyword>
<feature type="binding site" evidence="15">
    <location>
        <position position="531"/>
    </location>
    <ligand>
        <name>ATP</name>
        <dbReference type="ChEBI" id="CHEBI:30616"/>
    </ligand>
</feature>
<evidence type="ECO:0000256" key="8">
    <source>
        <dbReference type="ARBA" id="ARBA00022842"/>
    </source>
</evidence>
<evidence type="ECO:0000256" key="9">
    <source>
        <dbReference type="ARBA" id="ARBA00022967"/>
    </source>
</evidence>
<dbReference type="PROSITE" id="PS00154">
    <property type="entry name" value="ATPASE_E1_E2"/>
    <property type="match status" value="1"/>
</dbReference>
<keyword evidence="8 16" id="KW-0460">Magnesium</keyword>
<dbReference type="GO" id="GO:0000287">
    <property type="term" value="F:magnesium ion binding"/>
    <property type="evidence" value="ECO:0007669"/>
    <property type="project" value="UniProtKB-UniRule"/>
</dbReference>
<feature type="domain" description="P-type ATPase C-terminal" evidence="20">
    <location>
        <begin position="990"/>
        <end position="1239"/>
    </location>
</feature>
<comment type="catalytic activity">
    <reaction evidence="12 17">
        <text>ATP + H2O + phospholipidSide 1 = ADP + phosphate + phospholipidSide 2.</text>
        <dbReference type="EC" id="7.6.2.1"/>
    </reaction>
</comment>
<accession>A0A2T0FDR3</accession>
<feature type="transmembrane region" description="Helical" evidence="17">
    <location>
        <begin position="411"/>
        <end position="431"/>
    </location>
</feature>
<keyword evidence="5 16" id="KW-0479">Metal-binding</keyword>
<feature type="active site" description="4-aspartylphosphate intermediate" evidence="14">
    <location>
        <position position="529"/>
    </location>
</feature>
<keyword evidence="7 15" id="KW-0067">ATP-binding</keyword>
<keyword evidence="9 17" id="KW-1278">Translocase</keyword>
<dbReference type="SUPFAM" id="SSF81665">
    <property type="entry name" value="Calcium ATPase, transmembrane domain M"/>
    <property type="match status" value="1"/>
</dbReference>
<feature type="transmembrane region" description="Helical" evidence="17">
    <location>
        <begin position="1205"/>
        <end position="1225"/>
    </location>
</feature>
<comment type="caution">
    <text evidence="21">The sequence shown here is derived from an EMBL/GenBank/DDBJ whole genome shotgun (WGS) entry which is preliminary data.</text>
</comment>
<comment type="subcellular location">
    <subcellularLocation>
        <location evidence="1">Endomembrane system</location>
        <topology evidence="1">Multi-pass membrane protein</topology>
    </subcellularLocation>
    <subcellularLocation>
        <location evidence="17">Membrane</location>
        <topology evidence="17">Multi-pass membrane protein</topology>
    </subcellularLocation>
</comment>
<evidence type="ECO:0000256" key="16">
    <source>
        <dbReference type="PIRSR" id="PIRSR606539-3"/>
    </source>
</evidence>
<feature type="transmembrane region" description="Helical" evidence="17">
    <location>
        <begin position="130"/>
        <end position="149"/>
    </location>
</feature>
<evidence type="ECO:0000256" key="17">
    <source>
        <dbReference type="RuleBase" id="RU362033"/>
    </source>
</evidence>
<feature type="binding site" evidence="15">
    <location>
        <position position="529"/>
    </location>
    <ligand>
        <name>ATP</name>
        <dbReference type="ChEBI" id="CHEBI:30616"/>
    </ligand>
</feature>
<dbReference type="Gene3D" id="3.40.50.1000">
    <property type="entry name" value="HAD superfamily/HAD-like"/>
    <property type="match status" value="2"/>
</dbReference>
<feature type="region of interest" description="Disordered" evidence="18">
    <location>
        <begin position="1268"/>
        <end position="1294"/>
    </location>
</feature>
<evidence type="ECO:0000256" key="4">
    <source>
        <dbReference type="ARBA" id="ARBA00022692"/>
    </source>
</evidence>
<feature type="binding site" evidence="16">
    <location>
        <position position="964"/>
    </location>
    <ligand>
        <name>Mg(2+)</name>
        <dbReference type="ChEBI" id="CHEBI:18420"/>
    </ligand>
</feature>
<dbReference type="InterPro" id="IPR001757">
    <property type="entry name" value="P_typ_ATPase"/>
</dbReference>
<keyword evidence="6 15" id="KW-0547">Nucleotide-binding</keyword>
<dbReference type="Gene3D" id="1.20.1110.10">
    <property type="entry name" value="Calcium-transporting ATPase, transmembrane domain"/>
    <property type="match status" value="1"/>
</dbReference>
<dbReference type="InterPro" id="IPR008250">
    <property type="entry name" value="ATPase_P-typ_transduc_dom_A_sf"/>
</dbReference>
<dbReference type="GO" id="GO:0005886">
    <property type="term" value="C:plasma membrane"/>
    <property type="evidence" value="ECO:0007669"/>
    <property type="project" value="TreeGrafter"/>
</dbReference>
<feature type="binding site" evidence="15">
    <location>
        <position position="730"/>
    </location>
    <ligand>
        <name>ATP</name>
        <dbReference type="ChEBI" id="CHEBI:30616"/>
    </ligand>
</feature>
<dbReference type="NCBIfam" id="TIGR01494">
    <property type="entry name" value="ATPase_P-type"/>
    <property type="match status" value="1"/>
</dbReference>
<feature type="transmembrane region" description="Helical" evidence="17">
    <location>
        <begin position="100"/>
        <end position="124"/>
    </location>
</feature>
<dbReference type="NCBIfam" id="TIGR01652">
    <property type="entry name" value="ATPase-Plipid"/>
    <property type="match status" value="1"/>
</dbReference>
<feature type="binding site" evidence="15">
    <location>
        <position position="840"/>
    </location>
    <ligand>
        <name>ATP</name>
        <dbReference type="ChEBI" id="CHEBI:30616"/>
    </ligand>
</feature>
<dbReference type="GO" id="GO:0012505">
    <property type="term" value="C:endomembrane system"/>
    <property type="evidence" value="ECO:0007669"/>
    <property type="project" value="UniProtKB-SubCell"/>
</dbReference>
<evidence type="ECO:0000256" key="18">
    <source>
        <dbReference type="SAM" id="MobiDB-lite"/>
    </source>
</evidence>
<feature type="transmembrane region" description="Helical" evidence="17">
    <location>
        <begin position="1025"/>
        <end position="1041"/>
    </location>
</feature>
<gene>
    <name evidence="21" type="ORF">B9G98_00766</name>
</gene>
<dbReference type="SFLD" id="SFLDS00003">
    <property type="entry name" value="Haloacid_Dehalogenase"/>
    <property type="match status" value="1"/>
</dbReference>
<feature type="transmembrane region" description="Helical" evidence="17">
    <location>
        <begin position="464"/>
        <end position="486"/>
    </location>
</feature>
<dbReference type="InterPro" id="IPR036412">
    <property type="entry name" value="HAD-like_sf"/>
</dbReference>
<dbReference type="Gene3D" id="2.70.150.10">
    <property type="entry name" value="Calcium-transporting ATPase, cytoplasmic transduction domain A"/>
    <property type="match status" value="1"/>
</dbReference>
<dbReference type="InterPro" id="IPR023299">
    <property type="entry name" value="ATPase_P-typ_cyto_dom_N"/>
</dbReference>
<dbReference type="Pfam" id="PF13246">
    <property type="entry name" value="Cation_ATPase"/>
    <property type="match status" value="1"/>
</dbReference>
<dbReference type="SUPFAM" id="SSF81660">
    <property type="entry name" value="Metal cation-transporting ATPase, ATP-binding domain N"/>
    <property type="match status" value="1"/>
</dbReference>
<evidence type="ECO:0000256" key="5">
    <source>
        <dbReference type="ARBA" id="ARBA00022723"/>
    </source>
</evidence>
<dbReference type="Gene3D" id="3.40.1110.10">
    <property type="entry name" value="Calcium-transporting ATPase, cytoplasmic domain N"/>
    <property type="match status" value="2"/>
</dbReference>
<dbReference type="Pfam" id="PF16212">
    <property type="entry name" value="PhoLip_ATPase_C"/>
    <property type="match status" value="1"/>
</dbReference>
<comment type="similarity">
    <text evidence="2 17">Belongs to the cation transport ATPase (P-type) (TC 3.A.3) family. Type IV subfamily.</text>
</comment>
<dbReference type="Proteomes" id="UP000238350">
    <property type="component" value="Unassembled WGS sequence"/>
</dbReference>
<reference evidence="21 22" key="1">
    <citation type="submission" date="2017-04" db="EMBL/GenBank/DDBJ databases">
        <title>Genome sequencing of [Candida] sorbophila.</title>
        <authorList>
            <person name="Ahn J.O."/>
        </authorList>
    </citation>
    <scope>NUCLEOTIDE SEQUENCE [LARGE SCALE GENOMIC DNA]</scope>
    <source>
        <strain evidence="21 22">DS02</strain>
    </source>
</reference>
<evidence type="ECO:0000256" key="12">
    <source>
        <dbReference type="ARBA" id="ARBA00034036"/>
    </source>
</evidence>
<dbReference type="Pfam" id="PF16209">
    <property type="entry name" value="PhoLip_ATPase_N"/>
    <property type="match status" value="1"/>
</dbReference>
<evidence type="ECO:0000256" key="14">
    <source>
        <dbReference type="PIRSR" id="PIRSR606539-1"/>
    </source>
</evidence>
<feature type="binding site" evidence="15">
    <location>
        <position position="967"/>
    </location>
    <ligand>
        <name>ATP</name>
        <dbReference type="ChEBI" id="CHEBI:30616"/>
    </ligand>
</feature>
<dbReference type="SFLD" id="SFLDF00027">
    <property type="entry name" value="p-type_atpase"/>
    <property type="match status" value="1"/>
</dbReference>
<dbReference type="PANTHER" id="PTHR24092">
    <property type="entry name" value="PROBABLE PHOSPHOLIPID-TRANSPORTING ATPASE"/>
    <property type="match status" value="1"/>
</dbReference>
<feature type="binding site" evidence="15">
    <location>
        <position position="666"/>
    </location>
    <ligand>
        <name>ATP</name>
        <dbReference type="ChEBI" id="CHEBI:30616"/>
    </ligand>
</feature>
<evidence type="ECO:0000259" key="20">
    <source>
        <dbReference type="Pfam" id="PF16212"/>
    </source>
</evidence>
<feature type="binding site" evidence="15">
    <location>
        <position position="944"/>
    </location>
    <ligand>
        <name>ATP</name>
        <dbReference type="ChEBI" id="CHEBI:30616"/>
    </ligand>
</feature>
<evidence type="ECO:0000256" key="2">
    <source>
        <dbReference type="ARBA" id="ARBA00008109"/>
    </source>
</evidence>
<keyword evidence="22" id="KW-1185">Reference proteome</keyword>
<feature type="binding site" evidence="16">
    <location>
        <position position="531"/>
    </location>
    <ligand>
        <name>Mg(2+)</name>
        <dbReference type="ChEBI" id="CHEBI:18420"/>
    </ligand>
</feature>
<feature type="binding site" evidence="16">
    <location>
        <position position="529"/>
    </location>
    <ligand>
        <name>Mg(2+)</name>
        <dbReference type="ChEBI" id="CHEBI:18420"/>
    </ligand>
</feature>
<keyword evidence="3" id="KW-0813">Transport</keyword>
<dbReference type="InterPro" id="IPR032630">
    <property type="entry name" value="P_typ_ATPase_c"/>
</dbReference>
<feature type="binding site" evidence="15">
    <location>
        <position position="841"/>
    </location>
    <ligand>
        <name>ATP</name>
        <dbReference type="ChEBI" id="CHEBI:30616"/>
    </ligand>
</feature>
<comment type="cofactor">
    <cofactor evidence="16">
        <name>Mg(2+)</name>
        <dbReference type="ChEBI" id="CHEBI:18420"/>
    </cofactor>
</comment>
<feature type="transmembrane region" description="Helical" evidence="17">
    <location>
        <begin position="1053"/>
        <end position="1074"/>
    </location>
</feature>
<feature type="binding site" evidence="15">
    <location>
        <position position="842"/>
    </location>
    <ligand>
        <name>ATP</name>
        <dbReference type="ChEBI" id="CHEBI:30616"/>
    </ligand>
</feature>
<evidence type="ECO:0000256" key="7">
    <source>
        <dbReference type="ARBA" id="ARBA00022840"/>
    </source>
</evidence>
<feature type="binding site" evidence="15">
    <location>
        <position position="530"/>
    </location>
    <ligand>
        <name>ATP</name>
        <dbReference type="ChEBI" id="CHEBI:30616"/>
    </ligand>
</feature>
<evidence type="ECO:0000313" key="21">
    <source>
        <dbReference type="EMBL" id="PRT53146.1"/>
    </source>
</evidence>
<name>A0A2T0FDR3_9ASCO</name>
<feature type="transmembrane region" description="Helical" evidence="17">
    <location>
        <begin position="1170"/>
        <end position="1193"/>
    </location>
</feature>
<proteinExistence type="inferred from homology"/>
<dbReference type="FunFam" id="3.40.50.1000:FF:000014">
    <property type="entry name" value="Phospholipid-transporting ATPase"/>
    <property type="match status" value="1"/>
</dbReference>
<evidence type="ECO:0000256" key="3">
    <source>
        <dbReference type="ARBA" id="ARBA00022448"/>
    </source>
</evidence>
<dbReference type="GO" id="GO:0005524">
    <property type="term" value="F:ATP binding"/>
    <property type="evidence" value="ECO:0007669"/>
    <property type="project" value="UniProtKB-UniRule"/>
</dbReference>
<evidence type="ECO:0000256" key="13">
    <source>
        <dbReference type="ARBA" id="ARBA00049128"/>
    </source>
</evidence>
<feature type="binding site" evidence="15">
    <location>
        <position position="761"/>
    </location>
    <ligand>
        <name>ATP</name>
        <dbReference type="ChEBI" id="CHEBI:30616"/>
    </ligand>
</feature>
<feature type="binding site" evidence="15">
    <location>
        <position position="938"/>
    </location>
    <ligand>
        <name>ATP</name>
        <dbReference type="ChEBI" id="CHEBI:30616"/>
    </ligand>
</feature>
<dbReference type="InterPro" id="IPR023298">
    <property type="entry name" value="ATPase_P-typ_TM_dom_sf"/>
</dbReference>
<dbReference type="PRINTS" id="PR00119">
    <property type="entry name" value="CATATPASE"/>
</dbReference>
<feature type="transmembrane region" description="Helical" evidence="17">
    <location>
        <begin position="1145"/>
        <end position="1163"/>
    </location>
</feature>
<evidence type="ECO:0000313" key="22">
    <source>
        <dbReference type="Proteomes" id="UP000238350"/>
    </source>
</evidence>
<dbReference type="OrthoDB" id="377733at2759"/>
<feature type="binding site" evidence="15">
    <location>
        <position position="707"/>
    </location>
    <ligand>
        <name>ATP</name>
        <dbReference type="ChEBI" id="CHEBI:30616"/>
    </ligand>
</feature>
<dbReference type="SUPFAM" id="SSF56784">
    <property type="entry name" value="HAD-like"/>
    <property type="match status" value="1"/>
</dbReference>
<dbReference type="EC" id="7.6.2.1" evidence="17"/>